<evidence type="ECO:0000256" key="4">
    <source>
        <dbReference type="ARBA" id="ARBA00022777"/>
    </source>
</evidence>
<dbReference type="PANTHER" id="PTHR35526:SF3">
    <property type="entry name" value="ANTI-SIGMA-F FACTOR RSBW"/>
    <property type="match status" value="1"/>
</dbReference>
<dbReference type="GO" id="GO:0016989">
    <property type="term" value="F:sigma factor antagonist activity"/>
    <property type="evidence" value="ECO:0007669"/>
    <property type="project" value="InterPro"/>
</dbReference>
<dbReference type="GO" id="GO:0042174">
    <property type="term" value="P:negative regulation of sporulation resulting in formation of a cellular spore"/>
    <property type="evidence" value="ECO:0007669"/>
    <property type="project" value="InterPro"/>
</dbReference>
<evidence type="ECO:0000259" key="8">
    <source>
        <dbReference type="SMART" id="SM00387"/>
    </source>
</evidence>
<evidence type="ECO:0000313" key="9">
    <source>
        <dbReference type="EMBL" id="MBU3803706.1"/>
    </source>
</evidence>
<dbReference type="EMBL" id="JAHLFQ010000057">
    <property type="protein sequence ID" value="MBU3803706.1"/>
    <property type="molecule type" value="Genomic_DNA"/>
</dbReference>
<reference evidence="9" key="2">
    <citation type="submission" date="2021-04" db="EMBL/GenBank/DDBJ databases">
        <authorList>
            <person name="Gilroy R."/>
        </authorList>
    </citation>
    <scope>NUCLEOTIDE SEQUENCE</scope>
    <source>
        <strain evidence="9">B5-657</strain>
    </source>
</reference>
<evidence type="ECO:0000256" key="6">
    <source>
        <dbReference type="ARBA" id="ARBA00022969"/>
    </source>
</evidence>
<proteinExistence type="inferred from homology"/>
<dbReference type="InterPro" id="IPR036890">
    <property type="entry name" value="HATPase_C_sf"/>
</dbReference>
<comment type="similarity">
    <text evidence="7">Belongs to the anti-sigma-factor family.</text>
</comment>
<dbReference type="GO" id="GO:0030436">
    <property type="term" value="P:asexual sporulation"/>
    <property type="evidence" value="ECO:0007669"/>
    <property type="project" value="UniProtKB-UniRule"/>
</dbReference>
<keyword evidence="3 7" id="KW-0547">Nucleotide-binding</keyword>
<dbReference type="SUPFAM" id="SSF55874">
    <property type="entry name" value="ATPase domain of HSP90 chaperone/DNA topoisomerase II/histidine kinase"/>
    <property type="match status" value="1"/>
</dbReference>
<evidence type="ECO:0000256" key="5">
    <source>
        <dbReference type="ARBA" id="ARBA00022840"/>
    </source>
</evidence>
<dbReference type="EC" id="2.7.11.1" evidence="7"/>
<dbReference type="InterPro" id="IPR050267">
    <property type="entry name" value="Anti-sigma-factor_SerPK"/>
</dbReference>
<gene>
    <name evidence="7 9" type="primary">spoIIAB</name>
    <name evidence="9" type="ORF">H9872_02955</name>
</gene>
<evidence type="ECO:0000256" key="7">
    <source>
        <dbReference type="HAMAP-Rule" id="MF_00637"/>
    </source>
</evidence>
<protein>
    <recommendedName>
        <fullName evidence="7">Anti-sigma F factor</fullName>
        <ecNumber evidence="7">2.7.11.1</ecNumber>
    </recommendedName>
    <alternativeName>
        <fullName evidence="7">Stage II sporulation protein AB</fullName>
    </alternativeName>
</protein>
<dbReference type="InterPro" id="IPR010194">
    <property type="entry name" value="Anti-sigma_F"/>
</dbReference>
<keyword evidence="5 7" id="KW-0067">ATP-binding</keyword>
<dbReference type="NCBIfam" id="TIGR01925">
    <property type="entry name" value="spIIAB"/>
    <property type="match status" value="1"/>
</dbReference>
<dbReference type="InterPro" id="IPR003594">
    <property type="entry name" value="HATPase_dom"/>
</dbReference>
<evidence type="ECO:0000313" key="10">
    <source>
        <dbReference type="Proteomes" id="UP000824229"/>
    </source>
</evidence>
<sequence length="142" mass="15789">MVPKKNEIQIQFLSHSINEAFARVSISAFVAQLDPTVEEIYDIKMAVSEAVTNAIIHGYENKEGIVTVKCSYEDKWVEIEIIDEGKGINSVEEAMTPLYTTSLEEERAGLGFTVMQEMMDEVEVCSHPGLGTTVKMKKSLGK</sequence>
<dbReference type="SMART" id="SM00387">
    <property type="entry name" value="HATPase_c"/>
    <property type="match status" value="1"/>
</dbReference>
<comment type="function">
    <text evidence="7">Binds to sigma F and blocks its ability to form an RNA polymerase holoenzyme (E-sigma F). Phosphorylates SpoIIAA on a serine residue. This phosphorylation may enable SpoIIAA to act as an anti-anti-sigma factor that counteracts SpoIIAB and thus releases sigma F from inhibition.</text>
</comment>
<organism evidence="9 10">
    <name type="scientific">Candidatus Cellulosilyticum pullistercoris</name>
    <dbReference type="NCBI Taxonomy" id="2838521"/>
    <lineage>
        <taxon>Bacteria</taxon>
        <taxon>Bacillati</taxon>
        <taxon>Bacillota</taxon>
        <taxon>Clostridia</taxon>
        <taxon>Lachnospirales</taxon>
        <taxon>Cellulosilyticaceae</taxon>
        <taxon>Cellulosilyticum</taxon>
    </lineage>
</organism>
<dbReference type="Gene3D" id="3.30.565.10">
    <property type="entry name" value="Histidine kinase-like ATPase, C-terminal domain"/>
    <property type="match status" value="1"/>
</dbReference>
<keyword evidence="6 7" id="KW-0749">Sporulation</keyword>
<dbReference type="HAMAP" id="MF_00637">
    <property type="entry name" value="Anti_sigma_F"/>
    <property type="match status" value="1"/>
</dbReference>
<dbReference type="Proteomes" id="UP000824229">
    <property type="component" value="Unassembled WGS sequence"/>
</dbReference>
<dbReference type="PANTHER" id="PTHR35526">
    <property type="entry name" value="ANTI-SIGMA-F FACTOR RSBW-RELATED"/>
    <property type="match status" value="1"/>
</dbReference>
<dbReference type="GO" id="GO:0005524">
    <property type="term" value="F:ATP binding"/>
    <property type="evidence" value="ECO:0007669"/>
    <property type="project" value="UniProtKB-KW"/>
</dbReference>
<keyword evidence="1 7" id="KW-0723">Serine/threonine-protein kinase</keyword>
<keyword evidence="4 7" id="KW-0418">Kinase</keyword>
<name>A0A9E2KBS5_9FIRM</name>
<evidence type="ECO:0000256" key="3">
    <source>
        <dbReference type="ARBA" id="ARBA00022741"/>
    </source>
</evidence>
<accession>A0A9E2KBS5</accession>
<keyword evidence="2 7" id="KW-0808">Transferase</keyword>
<feature type="domain" description="Histidine kinase/HSP90-like ATPase" evidence="8">
    <location>
        <begin position="38"/>
        <end position="142"/>
    </location>
</feature>
<comment type="caution">
    <text evidence="9">The sequence shown here is derived from an EMBL/GenBank/DDBJ whole genome shotgun (WGS) entry which is preliminary data.</text>
</comment>
<dbReference type="Pfam" id="PF13581">
    <property type="entry name" value="HATPase_c_2"/>
    <property type="match status" value="1"/>
</dbReference>
<comment type="catalytic activity">
    <reaction evidence="7">
        <text>L-threonyl-[protein] + ATP = O-phospho-L-threonyl-[protein] + ADP + H(+)</text>
        <dbReference type="Rhea" id="RHEA:46608"/>
        <dbReference type="Rhea" id="RHEA-COMP:11060"/>
        <dbReference type="Rhea" id="RHEA-COMP:11605"/>
        <dbReference type="ChEBI" id="CHEBI:15378"/>
        <dbReference type="ChEBI" id="CHEBI:30013"/>
        <dbReference type="ChEBI" id="CHEBI:30616"/>
        <dbReference type="ChEBI" id="CHEBI:61977"/>
        <dbReference type="ChEBI" id="CHEBI:456216"/>
        <dbReference type="EC" id="2.7.11.1"/>
    </reaction>
</comment>
<dbReference type="AlphaFoldDB" id="A0A9E2KBS5"/>
<comment type="catalytic activity">
    <reaction evidence="7">
        <text>L-seryl-[protein] + ATP = O-phospho-L-seryl-[protein] + ADP + H(+)</text>
        <dbReference type="Rhea" id="RHEA:17989"/>
        <dbReference type="Rhea" id="RHEA-COMP:9863"/>
        <dbReference type="Rhea" id="RHEA-COMP:11604"/>
        <dbReference type="ChEBI" id="CHEBI:15378"/>
        <dbReference type="ChEBI" id="CHEBI:29999"/>
        <dbReference type="ChEBI" id="CHEBI:30616"/>
        <dbReference type="ChEBI" id="CHEBI:83421"/>
        <dbReference type="ChEBI" id="CHEBI:456216"/>
        <dbReference type="EC" id="2.7.11.1"/>
    </reaction>
</comment>
<evidence type="ECO:0000256" key="2">
    <source>
        <dbReference type="ARBA" id="ARBA00022679"/>
    </source>
</evidence>
<reference evidence="9" key="1">
    <citation type="journal article" date="2021" name="PeerJ">
        <title>Extensive microbial diversity within the chicken gut microbiome revealed by metagenomics and culture.</title>
        <authorList>
            <person name="Gilroy R."/>
            <person name="Ravi A."/>
            <person name="Getino M."/>
            <person name="Pursley I."/>
            <person name="Horton D.L."/>
            <person name="Alikhan N.F."/>
            <person name="Baker D."/>
            <person name="Gharbi K."/>
            <person name="Hall N."/>
            <person name="Watson M."/>
            <person name="Adriaenssens E.M."/>
            <person name="Foster-Nyarko E."/>
            <person name="Jarju S."/>
            <person name="Secka A."/>
            <person name="Antonio M."/>
            <person name="Oren A."/>
            <person name="Chaudhuri R.R."/>
            <person name="La Ragione R."/>
            <person name="Hildebrand F."/>
            <person name="Pallen M.J."/>
        </authorList>
    </citation>
    <scope>NUCLEOTIDE SEQUENCE</scope>
    <source>
        <strain evidence="9">B5-657</strain>
    </source>
</reference>
<dbReference type="GO" id="GO:0004674">
    <property type="term" value="F:protein serine/threonine kinase activity"/>
    <property type="evidence" value="ECO:0007669"/>
    <property type="project" value="UniProtKB-KW"/>
</dbReference>
<evidence type="ECO:0000256" key="1">
    <source>
        <dbReference type="ARBA" id="ARBA00022527"/>
    </source>
</evidence>
<dbReference type="GO" id="GO:0030435">
    <property type="term" value="P:sporulation resulting in formation of a cellular spore"/>
    <property type="evidence" value="ECO:0007669"/>
    <property type="project" value="UniProtKB-KW"/>
</dbReference>